<dbReference type="PROSITE" id="PS51379">
    <property type="entry name" value="4FE4S_FER_2"/>
    <property type="match status" value="2"/>
</dbReference>
<accession>A0AA90P1B9</accession>
<comment type="function">
    <text evidence="6">Component of a complex that catalyzes the oxidation of glycolate to glyoxylate.</text>
</comment>
<comment type="catalytic activity">
    <reaction evidence="6">
        <text>(R)-lactate + A = pyruvate + AH2</text>
        <dbReference type="Rhea" id="RHEA:15089"/>
        <dbReference type="ChEBI" id="CHEBI:13193"/>
        <dbReference type="ChEBI" id="CHEBI:15361"/>
        <dbReference type="ChEBI" id="CHEBI:16004"/>
        <dbReference type="ChEBI" id="CHEBI:17499"/>
    </reaction>
</comment>
<keyword evidence="1 6" id="KW-0004">4Fe-4S</keyword>
<comment type="cofactor">
    <cofactor evidence="6">
        <name>[4Fe-4S] cluster</name>
        <dbReference type="ChEBI" id="CHEBI:49883"/>
    </cofactor>
    <text evidence="6">Binds 2 [4Fe-4S] clusters.</text>
</comment>
<evidence type="ECO:0000259" key="7">
    <source>
        <dbReference type="PROSITE" id="PS51379"/>
    </source>
</evidence>
<dbReference type="InterPro" id="IPR017900">
    <property type="entry name" value="4Fe4S_Fe_S_CS"/>
</dbReference>
<dbReference type="GO" id="GO:0046872">
    <property type="term" value="F:metal ion binding"/>
    <property type="evidence" value="ECO:0007669"/>
    <property type="project" value="UniProtKB-UniRule"/>
</dbReference>
<organism evidence="8 9">
    <name type="scientific">Peribacillus frigoritolerans</name>
    <dbReference type="NCBI Taxonomy" id="450367"/>
    <lineage>
        <taxon>Bacteria</taxon>
        <taxon>Bacillati</taxon>
        <taxon>Bacillota</taxon>
        <taxon>Bacilli</taxon>
        <taxon>Bacillales</taxon>
        <taxon>Bacillaceae</taxon>
        <taxon>Peribacillus</taxon>
    </lineage>
</organism>
<comment type="caution">
    <text evidence="8">The sequence shown here is derived from an EMBL/GenBank/DDBJ whole genome shotgun (WGS) entry which is preliminary data.</text>
</comment>
<dbReference type="EMBL" id="JAUUTW010000010">
    <property type="protein sequence ID" value="MDP1451749.1"/>
    <property type="molecule type" value="Genomic_DNA"/>
</dbReference>
<dbReference type="RefSeq" id="WP_305160349.1">
    <property type="nucleotide sequence ID" value="NZ_JAUUTW010000010.1"/>
</dbReference>
<gene>
    <name evidence="8" type="ORF">Q8G36_11785</name>
</gene>
<protein>
    <recommendedName>
        <fullName evidence="6">Glycolate oxidase iron-sulfur subunit</fullName>
        <ecNumber evidence="6">1.1.99.14</ecNumber>
    </recommendedName>
</protein>
<dbReference type="InterPro" id="IPR012257">
    <property type="entry name" value="Glc_ox_4Fe-4S"/>
</dbReference>
<evidence type="ECO:0000256" key="1">
    <source>
        <dbReference type="ARBA" id="ARBA00022485"/>
    </source>
</evidence>
<proteinExistence type="predicted"/>
<name>A0AA90P1B9_9BACI</name>
<dbReference type="InterPro" id="IPR017896">
    <property type="entry name" value="4Fe4S_Fe-S-bd"/>
</dbReference>
<keyword evidence="2 6" id="KW-0479">Metal-binding</keyword>
<evidence type="ECO:0000256" key="3">
    <source>
        <dbReference type="ARBA" id="ARBA00022737"/>
    </source>
</evidence>
<evidence type="ECO:0000256" key="4">
    <source>
        <dbReference type="ARBA" id="ARBA00023004"/>
    </source>
</evidence>
<dbReference type="PIRSF" id="PIRSF000139">
    <property type="entry name" value="Glc_ox_4Fe-4S"/>
    <property type="match status" value="1"/>
</dbReference>
<keyword evidence="4 6" id="KW-0408">Iron</keyword>
<sequence>MNLPVKLNETNSAVQNLYSDAYDWTNQCVKCGYCLPACPTYESMGVESASPRGRINLVKMAAEGKIDFQKDLAEPIDLCLGCRACETACPVGVPYGHILEAAKEAVENSPSAYSKNKKITKIKKLALVHLFPYPKRMNRIGNAVHLYQKTGLSKLIRTSNVLQKVSPALAHLEQALPAIESSSKRIRTGTLMPSKGETKLKVAFFTGCIMDSMMSRINRLSIELLTIAGCEVILPENQNCCGALHSHQGETKQAKALAKRNIQAFMQADADVIVNNAGGCGASLIEYGHLLADDHEWAGAARDFSEKSKDISQILHQLGPLPFTEEWQGIVSYQDSCHLRNVQKVQKEPRLLLQSIPGVSYVEMEGFDRCCASGGIYNLLHFDESMKILDEKMKNLKETKATTIVTVNPGCQMQMSIGIQREGVANQMKSMHLVEILAKACGLD</sequence>
<dbReference type="Pfam" id="PF02754">
    <property type="entry name" value="CCG"/>
    <property type="match status" value="2"/>
</dbReference>
<dbReference type="Pfam" id="PF13183">
    <property type="entry name" value="Fer4_8"/>
    <property type="match status" value="1"/>
</dbReference>
<dbReference type="InterPro" id="IPR004017">
    <property type="entry name" value="Cys_rich_dom"/>
</dbReference>
<keyword evidence="6" id="KW-0813">Transport</keyword>
<dbReference type="SUPFAM" id="SSF46548">
    <property type="entry name" value="alpha-helical ferredoxin"/>
    <property type="match status" value="1"/>
</dbReference>
<dbReference type="PROSITE" id="PS00198">
    <property type="entry name" value="4FE4S_FER_1"/>
    <property type="match status" value="1"/>
</dbReference>
<evidence type="ECO:0000256" key="5">
    <source>
        <dbReference type="ARBA" id="ARBA00023014"/>
    </source>
</evidence>
<keyword evidence="3" id="KW-0677">Repeat</keyword>
<dbReference type="PANTHER" id="PTHR32479">
    <property type="entry name" value="GLYCOLATE OXIDASE IRON-SULFUR SUBUNIT"/>
    <property type="match status" value="1"/>
</dbReference>
<evidence type="ECO:0000256" key="2">
    <source>
        <dbReference type="ARBA" id="ARBA00022723"/>
    </source>
</evidence>
<dbReference type="InterPro" id="IPR009051">
    <property type="entry name" value="Helical_ferredxn"/>
</dbReference>
<feature type="domain" description="4Fe-4S ferredoxin-type" evidence="7">
    <location>
        <begin position="18"/>
        <end position="49"/>
    </location>
</feature>
<dbReference type="EC" id="1.1.99.14" evidence="6"/>
<keyword evidence="5 6" id="KW-0411">Iron-sulfur</keyword>
<evidence type="ECO:0000256" key="6">
    <source>
        <dbReference type="PIRNR" id="PIRNR000139"/>
    </source>
</evidence>
<dbReference type="AlphaFoldDB" id="A0AA90P1B9"/>
<reference evidence="8" key="1">
    <citation type="submission" date="2023-07" db="EMBL/GenBank/DDBJ databases">
        <title>Murine gut Bacillus species.</title>
        <authorList>
            <person name="Gutman E."/>
            <person name="Hashuel R."/>
            <person name="Litvak Y."/>
        </authorList>
    </citation>
    <scope>NUCLEOTIDE SEQUENCE</scope>
    <source>
        <strain evidence="8">RU293</strain>
    </source>
</reference>
<feature type="domain" description="4Fe-4S ferredoxin-type" evidence="7">
    <location>
        <begin position="69"/>
        <end position="99"/>
    </location>
</feature>
<dbReference type="GO" id="GO:0019154">
    <property type="term" value="F:glycolate dehydrogenase activity"/>
    <property type="evidence" value="ECO:0007669"/>
    <property type="project" value="UniProtKB-EC"/>
</dbReference>
<dbReference type="Gene3D" id="1.10.1060.10">
    <property type="entry name" value="Alpha-helical ferredoxin"/>
    <property type="match status" value="1"/>
</dbReference>
<comment type="catalytic activity">
    <reaction evidence="6">
        <text>glycolate + A = glyoxylate + AH2</text>
        <dbReference type="Rhea" id="RHEA:21264"/>
        <dbReference type="ChEBI" id="CHEBI:13193"/>
        <dbReference type="ChEBI" id="CHEBI:17499"/>
        <dbReference type="ChEBI" id="CHEBI:29805"/>
        <dbReference type="ChEBI" id="CHEBI:36655"/>
        <dbReference type="EC" id="1.1.99.14"/>
    </reaction>
</comment>
<evidence type="ECO:0000313" key="8">
    <source>
        <dbReference type="EMBL" id="MDP1451749.1"/>
    </source>
</evidence>
<evidence type="ECO:0000313" key="9">
    <source>
        <dbReference type="Proteomes" id="UP001178275"/>
    </source>
</evidence>
<dbReference type="GO" id="GO:0051539">
    <property type="term" value="F:4 iron, 4 sulfur cluster binding"/>
    <property type="evidence" value="ECO:0007669"/>
    <property type="project" value="UniProtKB-UniRule"/>
</dbReference>
<dbReference type="PANTHER" id="PTHR32479:SF17">
    <property type="entry name" value="GLYCOLATE OXIDASE IRON-SULFUR SUBUNIT"/>
    <property type="match status" value="1"/>
</dbReference>
<keyword evidence="6" id="KW-0249">Electron transport</keyword>
<dbReference type="Proteomes" id="UP001178275">
    <property type="component" value="Unassembled WGS sequence"/>
</dbReference>